<keyword evidence="1" id="KW-1133">Transmembrane helix</keyword>
<organism evidence="2 3">
    <name type="scientific">Motiliproteus coralliicola</name>
    <dbReference type="NCBI Taxonomy" id="2283196"/>
    <lineage>
        <taxon>Bacteria</taxon>
        <taxon>Pseudomonadati</taxon>
        <taxon>Pseudomonadota</taxon>
        <taxon>Gammaproteobacteria</taxon>
        <taxon>Oceanospirillales</taxon>
        <taxon>Oceanospirillaceae</taxon>
        <taxon>Motiliproteus</taxon>
    </lineage>
</organism>
<gene>
    <name evidence="2" type="ORF">DV711_04235</name>
</gene>
<evidence type="ECO:0000313" key="2">
    <source>
        <dbReference type="EMBL" id="RDE24799.1"/>
    </source>
</evidence>
<accession>A0A369WUQ6</accession>
<dbReference type="OrthoDB" id="9151270at2"/>
<dbReference type="EMBL" id="QQOH01000001">
    <property type="protein sequence ID" value="RDE24799.1"/>
    <property type="molecule type" value="Genomic_DNA"/>
</dbReference>
<dbReference type="InterPro" id="IPR038765">
    <property type="entry name" value="Papain-like_cys_pep_sf"/>
</dbReference>
<dbReference type="SUPFAM" id="SSF54001">
    <property type="entry name" value="Cysteine proteinases"/>
    <property type="match status" value="1"/>
</dbReference>
<evidence type="ECO:0000256" key="1">
    <source>
        <dbReference type="SAM" id="Phobius"/>
    </source>
</evidence>
<comment type="caution">
    <text evidence="2">The sequence shown here is derived from an EMBL/GenBank/DDBJ whole genome shotgun (WGS) entry which is preliminary data.</text>
</comment>
<protein>
    <recommendedName>
        <fullName evidence="4">Transglutaminase domain-containing protein</fullName>
    </recommendedName>
</protein>
<dbReference type="Proteomes" id="UP000253769">
    <property type="component" value="Unassembled WGS sequence"/>
</dbReference>
<keyword evidence="3" id="KW-1185">Reference proteome</keyword>
<name>A0A369WUQ6_9GAMM</name>
<reference evidence="2 3" key="1">
    <citation type="submission" date="2018-07" db="EMBL/GenBank/DDBJ databases">
        <title>Motiliproteus coralliicola sp. nov., a bacterium isolated from Coral.</title>
        <authorList>
            <person name="Wang G."/>
        </authorList>
    </citation>
    <scope>NUCLEOTIDE SEQUENCE [LARGE SCALE GENOMIC DNA]</scope>
    <source>
        <strain evidence="2 3">C34</strain>
    </source>
</reference>
<evidence type="ECO:0000313" key="3">
    <source>
        <dbReference type="Proteomes" id="UP000253769"/>
    </source>
</evidence>
<keyword evidence="1" id="KW-0472">Membrane</keyword>
<dbReference type="AlphaFoldDB" id="A0A369WUQ6"/>
<evidence type="ECO:0008006" key="4">
    <source>
        <dbReference type="Google" id="ProtNLM"/>
    </source>
</evidence>
<sequence length="334" mass="38257">MLARRPLLLIALLMLLPLIWLAALAWPEPGRPATTELVRLRNALLIAPSVQQDFDWLPQQRPTSFLIDSAPLPQPMQQWLDQLPAQPNDWQQILSLVEHLRAKGYKGGALQSSTLNSFEQIISDGSGYCADYIQVINALAPAAGLSVREWGMSFDGFGGWGHAFSEFYSQHLNKWVFVDVFNGFYSTRLDDSTPLSVAEFRLMLEQAPDSIQFHPLQQGRIRMQLPDKALNYYLRGKDQFYLWWGTNPLTFDNHPLISHAGRTSRSLEQLSATLLGLHPRIKIITHPENQHSVASMVSIKWQLFAICLMELLLLLLAVWQWRKKRNYQPRGYRL</sequence>
<dbReference type="RefSeq" id="WP_114694390.1">
    <property type="nucleotide sequence ID" value="NZ_QQOH01000001.1"/>
</dbReference>
<proteinExistence type="predicted"/>
<feature type="transmembrane region" description="Helical" evidence="1">
    <location>
        <begin position="301"/>
        <end position="321"/>
    </location>
</feature>
<keyword evidence="1" id="KW-0812">Transmembrane</keyword>
<dbReference type="Gene3D" id="3.10.620.30">
    <property type="match status" value="1"/>
</dbReference>